<keyword evidence="1" id="KW-0479">Metal-binding</keyword>
<gene>
    <name evidence="5" type="ORF">P5673_009402</name>
</gene>
<proteinExistence type="predicted"/>
<feature type="domain" description="HIRAN" evidence="4">
    <location>
        <begin position="22"/>
        <end position="76"/>
    </location>
</feature>
<dbReference type="InterPro" id="IPR014905">
    <property type="entry name" value="HIRAN"/>
</dbReference>
<dbReference type="GO" id="GO:0016818">
    <property type="term" value="F:hydrolase activity, acting on acid anhydrides, in phosphorus-containing anhydrides"/>
    <property type="evidence" value="ECO:0007669"/>
    <property type="project" value="InterPro"/>
</dbReference>
<feature type="compositionally biased region" description="Basic and acidic residues" evidence="3">
    <location>
        <begin position="120"/>
        <end position="144"/>
    </location>
</feature>
<dbReference type="GO" id="GO:0003676">
    <property type="term" value="F:nucleic acid binding"/>
    <property type="evidence" value="ECO:0007669"/>
    <property type="project" value="InterPro"/>
</dbReference>
<keyword evidence="6" id="KW-1185">Reference proteome</keyword>
<dbReference type="AlphaFoldDB" id="A0AAD9QST3"/>
<accession>A0AAD9QST3</accession>
<feature type="region of interest" description="Disordered" evidence="3">
    <location>
        <begin position="120"/>
        <end position="155"/>
    </location>
</feature>
<name>A0AAD9QST3_ACRCE</name>
<dbReference type="Pfam" id="PF08797">
    <property type="entry name" value="HIRAN"/>
    <property type="match status" value="1"/>
</dbReference>
<comment type="caution">
    <text evidence="5">The sequence shown here is derived from an EMBL/GenBank/DDBJ whole genome shotgun (WGS) entry which is preliminary data.</text>
</comment>
<sequence length="155" mass="17450">MESFTFKSAIRGYHVYKDIWTPSVDDKLSVEREFKNQFDRFAVKIILDGETVGHLPREFSKIAWYFIARGGVITVAVKGPRRRSKLTVGGMEIPCLIGGLITRLKETLLTKEQEMSAFKEKHNIHVRGEKESTSSEDAKSDEKSAGVLVAQSTSQ</sequence>
<reference evidence="5" key="2">
    <citation type="journal article" date="2023" name="Science">
        <title>Genomic signatures of disease resistance in endangered staghorn corals.</title>
        <authorList>
            <person name="Vollmer S.V."/>
            <person name="Selwyn J.D."/>
            <person name="Despard B.A."/>
            <person name="Roesel C.L."/>
        </authorList>
    </citation>
    <scope>NUCLEOTIDE SEQUENCE</scope>
    <source>
        <strain evidence="5">K2</strain>
    </source>
</reference>
<evidence type="ECO:0000256" key="3">
    <source>
        <dbReference type="SAM" id="MobiDB-lite"/>
    </source>
</evidence>
<protein>
    <recommendedName>
        <fullName evidence="4">HIRAN domain-containing protein</fullName>
    </recommendedName>
</protein>
<evidence type="ECO:0000259" key="4">
    <source>
        <dbReference type="Pfam" id="PF08797"/>
    </source>
</evidence>
<evidence type="ECO:0000256" key="2">
    <source>
        <dbReference type="ARBA" id="ARBA00022801"/>
    </source>
</evidence>
<dbReference type="Gene3D" id="3.30.70.2330">
    <property type="match status" value="1"/>
</dbReference>
<evidence type="ECO:0000256" key="1">
    <source>
        <dbReference type="ARBA" id="ARBA00022723"/>
    </source>
</evidence>
<keyword evidence="2" id="KW-0378">Hydrolase</keyword>
<dbReference type="Proteomes" id="UP001249851">
    <property type="component" value="Unassembled WGS sequence"/>
</dbReference>
<evidence type="ECO:0000313" key="6">
    <source>
        <dbReference type="Proteomes" id="UP001249851"/>
    </source>
</evidence>
<dbReference type="GO" id="GO:0008270">
    <property type="term" value="F:zinc ion binding"/>
    <property type="evidence" value="ECO:0007669"/>
    <property type="project" value="InterPro"/>
</dbReference>
<organism evidence="5 6">
    <name type="scientific">Acropora cervicornis</name>
    <name type="common">Staghorn coral</name>
    <dbReference type="NCBI Taxonomy" id="6130"/>
    <lineage>
        <taxon>Eukaryota</taxon>
        <taxon>Metazoa</taxon>
        <taxon>Cnidaria</taxon>
        <taxon>Anthozoa</taxon>
        <taxon>Hexacorallia</taxon>
        <taxon>Scleractinia</taxon>
        <taxon>Astrocoeniina</taxon>
        <taxon>Acroporidae</taxon>
        <taxon>Acropora</taxon>
    </lineage>
</organism>
<evidence type="ECO:0000313" key="5">
    <source>
        <dbReference type="EMBL" id="KAK2566730.1"/>
    </source>
</evidence>
<dbReference type="EMBL" id="JARQWQ010000016">
    <property type="protein sequence ID" value="KAK2566730.1"/>
    <property type="molecule type" value="Genomic_DNA"/>
</dbReference>
<reference evidence="5" key="1">
    <citation type="journal article" date="2023" name="G3 (Bethesda)">
        <title>Whole genome assembly and annotation of the endangered Caribbean coral Acropora cervicornis.</title>
        <authorList>
            <person name="Selwyn J.D."/>
            <person name="Vollmer S.V."/>
        </authorList>
    </citation>
    <scope>NUCLEOTIDE SEQUENCE</scope>
    <source>
        <strain evidence="5">K2</strain>
    </source>
</reference>